<comment type="caution">
    <text evidence="1">The sequence shown here is derived from an EMBL/GenBank/DDBJ whole genome shotgun (WGS) entry which is preliminary data.</text>
</comment>
<dbReference type="InterPro" id="IPR018775">
    <property type="entry name" value="RlaP"/>
</dbReference>
<organism evidence="1 2">
    <name type="scientific">Nocardiopsis codii</name>
    <dbReference type="NCBI Taxonomy" id="3065942"/>
    <lineage>
        <taxon>Bacteria</taxon>
        <taxon>Bacillati</taxon>
        <taxon>Actinomycetota</taxon>
        <taxon>Actinomycetes</taxon>
        <taxon>Streptosporangiales</taxon>
        <taxon>Nocardiopsidaceae</taxon>
        <taxon>Nocardiopsis</taxon>
    </lineage>
</organism>
<keyword evidence="2" id="KW-1185">Reference proteome</keyword>
<dbReference type="Pfam" id="PF10127">
    <property type="entry name" value="RlaP"/>
    <property type="match status" value="1"/>
</dbReference>
<dbReference type="EMBL" id="JAUZMY010000026">
    <property type="protein sequence ID" value="MEE2040134.1"/>
    <property type="molecule type" value="Genomic_DNA"/>
</dbReference>
<sequence length="235" mass="25242">MNTVLLSGIVGSTAYGLARPDSDVDRLGVFAAPTTAVLGLDPVKESVVTTRPDSTMHEAGHYAGLLLGGNPSLTELLWLPEDLYETVTPLGEELIGVRGAFLCRRRVRDSYLGFARQQLGRINKALKNPAKLGNPAGAVAKSARHMARLLHQGRELYTTGQLTVRLDADTATGIHEFGRGVAAGDTERAAALLAEIDRAMPMGGGVLPTTPDKSRVQDWILRVREAHWTPQEISA</sequence>
<dbReference type="RefSeq" id="WP_330093903.1">
    <property type="nucleotide sequence ID" value="NZ_JAUZMY010000026.1"/>
</dbReference>
<dbReference type="PANTHER" id="PTHR34817">
    <property type="entry name" value="NUCLEOTIDYLTRANSFERASE"/>
    <property type="match status" value="1"/>
</dbReference>
<evidence type="ECO:0000313" key="2">
    <source>
        <dbReference type="Proteomes" id="UP001356095"/>
    </source>
</evidence>
<evidence type="ECO:0000313" key="1">
    <source>
        <dbReference type="EMBL" id="MEE2040134.1"/>
    </source>
</evidence>
<dbReference type="Proteomes" id="UP001356095">
    <property type="component" value="Unassembled WGS sequence"/>
</dbReference>
<dbReference type="PANTHER" id="PTHR34817:SF1">
    <property type="entry name" value="NUCLEOTIDYLTRANSFERASE"/>
    <property type="match status" value="1"/>
</dbReference>
<proteinExistence type="predicted"/>
<name>A0ABU7KD29_9ACTN</name>
<gene>
    <name evidence="1" type="ORF">Q8791_23225</name>
</gene>
<reference evidence="1 2" key="1">
    <citation type="submission" date="2023-08" db="EMBL/GenBank/DDBJ databases">
        <authorList>
            <person name="Girao M."/>
            <person name="Carvalho M.F."/>
        </authorList>
    </citation>
    <scope>NUCLEOTIDE SEQUENCE [LARGE SCALE GENOMIC DNA]</scope>
    <source>
        <strain evidence="1 2">CT-R113</strain>
    </source>
</reference>
<accession>A0ABU7KD29</accession>
<protein>
    <submittedName>
        <fullName evidence="1">Nucleotidyltransferase domain-containing protein</fullName>
    </submittedName>
</protein>